<dbReference type="GO" id="GO:0015658">
    <property type="term" value="F:branched-chain amino acid transmembrane transporter activity"/>
    <property type="evidence" value="ECO:0007669"/>
    <property type="project" value="InterPro"/>
</dbReference>
<dbReference type="PANTHER" id="PTHR30482">
    <property type="entry name" value="HIGH-AFFINITY BRANCHED-CHAIN AMINO ACID TRANSPORT SYSTEM PERMEASE"/>
    <property type="match status" value="1"/>
</dbReference>
<sequence length="343" mass="35538">MKKDLILIVLVAVAAVALAQLLEPRGYAVRVACLVLLAACLGQCWNIMGGLANQISLGHAAFFGIGAYTSSVLQIRYGLSPWLGMPVGMLLAVVAALLLALPTMRLRGPYFALATLAFGEACRILATALTGITGGPQGISVPFVGNSWAMMQFRGAGNYLYLYTGLFVLVYAVFSWLSRGRNGYLLRAVRENEDAAEVAGVNTLKVKLTGAVISAALTAATGTLFAQFVFFLDPDSVFNASAISIRAALIAIVGGVGTLAGPLVGALIIVPLEELLTAWLSNSAAGIAPFLFGVALIAIVLLRPRGVVSVFAKRTGLPVRARALAPDGTLHAGLGASQAGGKP</sequence>
<feature type="transmembrane region" description="Helical" evidence="6">
    <location>
        <begin position="244"/>
        <end position="270"/>
    </location>
</feature>
<feature type="transmembrane region" description="Helical" evidence="6">
    <location>
        <begin position="211"/>
        <end position="232"/>
    </location>
</feature>
<organism evidence="7 8">
    <name type="scientific">Achromobacter aloeverae</name>
    <dbReference type="NCBI Taxonomy" id="1750518"/>
    <lineage>
        <taxon>Bacteria</taxon>
        <taxon>Pseudomonadati</taxon>
        <taxon>Pseudomonadota</taxon>
        <taxon>Betaproteobacteria</taxon>
        <taxon>Burkholderiales</taxon>
        <taxon>Alcaligenaceae</taxon>
        <taxon>Achromobacter</taxon>
    </lineage>
</organism>
<feature type="transmembrane region" description="Helical" evidence="6">
    <location>
        <begin position="159"/>
        <end position="177"/>
    </location>
</feature>
<evidence type="ECO:0000256" key="6">
    <source>
        <dbReference type="SAM" id="Phobius"/>
    </source>
</evidence>
<dbReference type="PANTHER" id="PTHR30482:SF10">
    <property type="entry name" value="HIGH-AFFINITY BRANCHED-CHAIN AMINO ACID TRANSPORT PROTEIN BRAE"/>
    <property type="match status" value="1"/>
</dbReference>
<feature type="transmembrane region" description="Helical" evidence="6">
    <location>
        <begin position="29"/>
        <end position="48"/>
    </location>
</feature>
<evidence type="ECO:0000256" key="2">
    <source>
        <dbReference type="ARBA" id="ARBA00022475"/>
    </source>
</evidence>
<dbReference type="Pfam" id="PF02653">
    <property type="entry name" value="BPD_transp_2"/>
    <property type="match status" value="1"/>
</dbReference>
<keyword evidence="5 6" id="KW-0472">Membrane</keyword>
<comment type="caution">
    <text evidence="7">The sequence shown here is derived from an EMBL/GenBank/DDBJ whole genome shotgun (WGS) entry which is preliminary data.</text>
</comment>
<feature type="transmembrane region" description="Helical" evidence="6">
    <location>
        <begin position="276"/>
        <end position="302"/>
    </location>
</feature>
<keyword evidence="4 6" id="KW-1133">Transmembrane helix</keyword>
<gene>
    <name evidence="7" type="ORF">C7R54_23250</name>
</gene>
<feature type="transmembrane region" description="Helical" evidence="6">
    <location>
        <begin position="83"/>
        <end position="101"/>
    </location>
</feature>
<dbReference type="CDD" id="cd06581">
    <property type="entry name" value="TM_PBP1_LivM_like"/>
    <property type="match status" value="1"/>
</dbReference>
<evidence type="ECO:0000256" key="4">
    <source>
        <dbReference type="ARBA" id="ARBA00022989"/>
    </source>
</evidence>
<evidence type="ECO:0000256" key="3">
    <source>
        <dbReference type="ARBA" id="ARBA00022692"/>
    </source>
</evidence>
<evidence type="ECO:0000313" key="8">
    <source>
        <dbReference type="Proteomes" id="UP000290849"/>
    </source>
</evidence>
<dbReference type="OrthoDB" id="9814461at2"/>
<dbReference type="EMBL" id="PYAL01000007">
    <property type="protein sequence ID" value="RXN85403.1"/>
    <property type="molecule type" value="Genomic_DNA"/>
</dbReference>
<feature type="transmembrane region" description="Helical" evidence="6">
    <location>
        <begin position="60"/>
        <end position="77"/>
    </location>
</feature>
<evidence type="ECO:0000313" key="7">
    <source>
        <dbReference type="EMBL" id="RXN85403.1"/>
    </source>
</evidence>
<keyword evidence="3 6" id="KW-0812">Transmembrane</keyword>
<dbReference type="RefSeq" id="WP_129153037.1">
    <property type="nucleotide sequence ID" value="NZ_JBHSDO010000005.1"/>
</dbReference>
<dbReference type="InterPro" id="IPR043428">
    <property type="entry name" value="LivM-like"/>
</dbReference>
<accession>A0A4Q1HFE1</accession>
<dbReference type="Proteomes" id="UP000290849">
    <property type="component" value="Unassembled WGS sequence"/>
</dbReference>
<keyword evidence="8" id="KW-1185">Reference proteome</keyword>
<evidence type="ECO:0000256" key="5">
    <source>
        <dbReference type="ARBA" id="ARBA00023136"/>
    </source>
</evidence>
<reference evidence="7 8" key="1">
    <citation type="journal article" date="2017" name="Int. J. Syst. Evol. Microbiol.">
        <title>Achromobacter aloeverae sp. nov., isolated from the root of Aloe vera (L.) Burm.f.</title>
        <authorList>
            <person name="Kuncharoen N."/>
            <person name="Muramatsu Y."/>
            <person name="Shibata C."/>
            <person name="Kamakura Y."/>
            <person name="Nakagawa Y."/>
            <person name="Tanasupawat S."/>
        </authorList>
    </citation>
    <scope>NUCLEOTIDE SEQUENCE [LARGE SCALE GENOMIC DNA]</scope>
    <source>
        <strain evidence="7 8">AVA-1</strain>
    </source>
</reference>
<comment type="subcellular location">
    <subcellularLocation>
        <location evidence="1">Cell membrane</location>
        <topology evidence="1">Multi-pass membrane protein</topology>
    </subcellularLocation>
</comment>
<name>A0A4Q1HFE1_9BURK</name>
<proteinExistence type="predicted"/>
<keyword evidence="2" id="KW-1003">Cell membrane</keyword>
<protein>
    <submittedName>
        <fullName evidence="7">Branched-chain amino acid ABC transporter permease</fullName>
    </submittedName>
</protein>
<evidence type="ECO:0000256" key="1">
    <source>
        <dbReference type="ARBA" id="ARBA00004651"/>
    </source>
</evidence>
<dbReference type="GO" id="GO:0005886">
    <property type="term" value="C:plasma membrane"/>
    <property type="evidence" value="ECO:0007669"/>
    <property type="project" value="UniProtKB-SubCell"/>
</dbReference>
<dbReference type="AlphaFoldDB" id="A0A4Q1HFE1"/>
<dbReference type="InterPro" id="IPR001851">
    <property type="entry name" value="ABC_transp_permease"/>
</dbReference>